<keyword evidence="8 10" id="KW-0503">Monooxygenase</keyword>
<dbReference type="GO" id="GO:0004497">
    <property type="term" value="F:monooxygenase activity"/>
    <property type="evidence" value="ECO:0007669"/>
    <property type="project" value="UniProtKB-KW"/>
</dbReference>
<proteinExistence type="inferred from homology"/>
<dbReference type="GO" id="GO:0005506">
    <property type="term" value="F:iron ion binding"/>
    <property type="evidence" value="ECO:0007669"/>
    <property type="project" value="InterPro"/>
</dbReference>
<dbReference type="PANTHER" id="PTHR24305:SF166">
    <property type="entry name" value="CYTOCHROME P450 12A4, MITOCHONDRIAL-RELATED"/>
    <property type="match status" value="1"/>
</dbReference>
<dbReference type="PRINTS" id="PR00385">
    <property type="entry name" value="P450"/>
</dbReference>
<gene>
    <name evidence="11" type="ORF">SCHPADRAFT_369484</name>
</gene>
<evidence type="ECO:0000256" key="8">
    <source>
        <dbReference type="ARBA" id="ARBA00023033"/>
    </source>
</evidence>
<dbReference type="Pfam" id="PF00067">
    <property type="entry name" value="p450"/>
    <property type="match status" value="1"/>
</dbReference>
<feature type="binding site" description="axial binding residue" evidence="9">
    <location>
        <position position="475"/>
    </location>
    <ligand>
        <name>heme</name>
        <dbReference type="ChEBI" id="CHEBI:30413"/>
    </ligand>
    <ligandPart>
        <name>Fe</name>
        <dbReference type="ChEBI" id="CHEBI:18248"/>
    </ligandPart>
</feature>
<dbReference type="InterPro" id="IPR001128">
    <property type="entry name" value="Cyt_P450"/>
</dbReference>
<reference evidence="11 12" key="1">
    <citation type="submission" date="2015-04" db="EMBL/GenBank/DDBJ databases">
        <title>Complete genome sequence of Schizopora paradoxa KUC8140, a cosmopolitan wood degrader in East Asia.</title>
        <authorList>
            <consortium name="DOE Joint Genome Institute"/>
            <person name="Min B."/>
            <person name="Park H."/>
            <person name="Jang Y."/>
            <person name="Kim J.-J."/>
            <person name="Kim K.H."/>
            <person name="Pangilinan J."/>
            <person name="Lipzen A."/>
            <person name="Riley R."/>
            <person name="Grigoriev I.V."/>
            <person name="Spatafora J.W."/>
            <person name="Choi I.-G."/>
        </authorList>
    </citation>
    <scope>NUCLEOTIDE SEQUENCE [LARGE SCALE GENOMIC DNA]</scope>
    <source>
        <strain evidence="11 12">KUC8140</strain>
    </source>
</reference>
<sequence length="546" mass="62081">MFSIPFVKPWALAVGVVLYTLTRAYKVVRGRKEVGYVQGIRTLFEPFTFLGAVLPSLWWPLYPGVNFQWERRKSLYKQFNRDTVSIVPYLAGSARLWTANLDVAKQVVAGGASSCWIKPREYSRALLFWGMNLAGAEGGELWRRHRRIMGPAFNNKTYALVWNETLRVYKDMMVHEGWESKTSVDIPIVQTYTFKLALFIIASCGFGLPFDWSEPPTGEDDQMTIQEALRVVSETNFMYTMAPSFVLSLPLKKVKYAKQAHDALDAFMRHQVAVRKVEIRREIAENGSEEISRDDVFSRLVLANESEAEKLPLDDQEMIGSTFVLLFAGHETTGHTLAATLGFLAVHPEEQDIAYDQIMDVVGHDRDPTFEDYSALYKVLAAFYEALRFIPAGSVMIRQTTADTVLKVPKDLDSEEAEDLVIPNGSIVSVDMVGIQYNPRYFPDPFAYKPSRWYEQETTEIPDVFTAFSIGPRACIGRKFAQVEAVCWLALLLRDWKVEPLLRPGETHEEWRERVLSAQLVMTLTVGPVPLRFVRRVTKVESVISS</sequence>
<keyword evidence="6 10" id="KW-0560">Oxidoreductase</keyword>
<dbReference type="PROSITE" id="PS00086">
    <property type="entry name" value="CYTOCHROME_P450"/>
    <property type="match status" value="1"/>
</dbReference>
<dbReference type="GO" id="GO:0020037">
    <property type="term" value="F:heme binding"/>
    <property type="evidence" value="ECO:0007669"/>
    <property type="project" value="InterPro"/>
</dbReference>
<evidence type="ECO:0000256" key="9">
    <source>
        <dbReference type="PIRSR" id="PIRSR602401-1"/>
    </source>
</evidence>
<name>A0A0H2RV40_9AGAM</name>
<accession>A0A0H2RV40</accession>
<evidence type="ECO:0000256" key="2">
    <source>
        <dbReference type="ARBA" id="ARBA00005179"/>
    </source>
</evidence>
<evidence type="ECO:0000256" key="10">
    <source>
        <dbReference type="RuleBase" id="RU000461"/>
    </source>
</evidence>
<dbReference type="Proteomes" id="UP000053477">
    <property type="component" value="Unassembled WGS sequence"/>
</dbReference>
<keyword evidence="12" id="KW-1185">Reference proteome</keyword>
<dbReference type="SUPFAM" id="SSF48264">
    <property type="entry name" value="Cytochrome P450"/>
    <property type="match status" value="1"/>
</dbReference>
<evidence type="ECO:0000256" key="6">
    <source>
        <dbReference type="ARBA" id="ARBA00023002"/>
    </source>
</evidence>
<evidence type="ECO:0000256" key="4">
    <source>
        <dbReference type="ARBA" id="ARBA00022617"/>
    </source>
</evidence>
<dbReference type="InterPro" id="IPR017972">
    <property type="entry name" value="Cyt_P450_CS"/>
</dbReference>
<dbReference type="Gene3D" id="1.10.630.10">
    <property type="entry name" value="Cytochrome P450"/>
    <property type="match status" value="1"/>
</dbReference>
<dbReference type="InterPro" id="IPR036396">
    <property type="entry name" value="Cyt_P450_sf"/>
</dbReference>
<dbReference type="InterPro" id="IPR002401">
    <property type="entry name" value="Cyt_P450_E_grp-I"/>
</dbReference>
<dbReference type="GO" id="GO:0016705">
    <property type="term" value="F:oxidoreductase activity, acting on paired donors, with incorporation or reduction of molecular oxygen"/>
    <property type="evidence" value="ECO:0007669"/>
    <property type="project" value="InterPro"/>
</dbReference>
<protein>
    <submittedName>
        <fullName evidence="11">Cytochrome P450</fullName>
    </submittedName>
</protein>
<evidence type="ECO:0000256" key="5">
    <source>
        <dbReference type="ARBA" id="ARBA00022723"/>
    </source>
</evidence>
<comment type="cofactor">
    <cofactor evidence="1 9">
        <name>heme</name>
        <dbReference type="ChEBI" id="CHEBI:30413"/>
    </cofactor>
</comment>
<organism evidence="11 12">
    <name type="scientific">Schizopora paradoxa</name>
    <dbReference type="NCBI Taxonomy" id="27342"/>
    <lineage>
        <taxon>Eukaryota</taxon>
        <taxon>Fungi</taxon>
        <taxon>Dikarya</taxon>
        <taxon>Basidiomycota</taxon>
        <taxon>Agaricomycotina</taxon>
        <taxon>Agaricomycetes</taxon>
        <taxon>Hymenochaetales</taxon>
        <taxon>Schizoporaceae</taxon>
        <taxon>Schizopora</taxon>
    </lineage>
</organism>
<evidence type="ECO:0000256" key="1">
    <source>
        <dbReference type="ARBA" id="ARBA00001971"/>
    </source>
</evidence>
<dbReference type="PRINTS" id="PR00463">
    <property type="entry name" value="EP450I"/>
</dbReference>
<dbReference type="AlphaFoldDB" id="A0A0H2RV40"/>
<dbReference type="PANTHER" id="PTHR24305">
    <property type="entry name" value="CYTOCHROME P450"/>
    <property type="match status" value="1"/>
</dbReference>
<dbReference type="OrthoDB" id="1470350at2759"/>
<comment type="pathway">
    <text evidence="2">Secondary metabolite biosynthesis.</text>
</comment>
<dbReference type="EMBL" id="KQ085961">
    <property type="protein sequence ID" value="KLO13333.1"/>
    <property type="molecule type" value="Genomic_DNA"/>
</dbReference>
<keyword evidence="4 9" id="KW-0349">Heme</keyword>
<keyword evidence="7 9" id="KW-0408">Iron</keyword>
<dbReference type="STRING" id="27342.A0A0H2RV40"/>
<evidence type="ECO:0000256" key="7">
    <source>
        <dbReference type="ARBA" id="ARBA00023004"/>
    </source>
</evidence>
<comment type="similarity">
    <text evidence="3 10">Belongs to the cytochrome P450 family.</text>
</comment>
<evidence type="ECO:0000313" key="12">
    <source>
        <dbReference type="Proteomes" id="UP000053477"/>
    </source>
</evidence>
<evidence type="ECO:0000256" key="3">
    <source>
        <dbReference type="ARBA" id="ARBA00010617"/>
    </source>
</evidence>
<keyword evidence="5 9" id="KW-0479">Metal-binding</keyword>
<dbReference type="InParanoid" id="A0A0H2RV40"/>
<dbReference type="InterPro" id="IPR050121">
    <property type="entry name" value="Cytochrome_P450_monoxygenase"/>
</dbReference>
<evidence type="ECO:0000313" key="11">
    <source>
        <dbReference type="EMBL" id="KLO13333.1"/>
    </source>
</evidence>